<evidence type="ECO:0000313" key="2">
    <source>
        <dbReference type="EMBL" id="MED6131897.1"/>
    </source>
</evidence>
<comment type="caution">
    <text evidence="2">The sequence shown here is derived from an EMBL/GenBank/DDBJ whole genome shotgun (WGS) entry which is preliminary data.</text>
</comment>
<gene>
    <name evidence="2" type="ORF">PIB30_014345</name>
</gene>
<dbReference type="Proteomes" id="UP001341840">
    <property type="component" value="Unassembled WGS sequence"/>
</dbReference>
<protein>
    <submittedName>
        <fullName evidence="2">Uncharacterized protein</fullName>
    </submittedName>
</protein>
<feature type="compositionally biased region" description="Basic and acidic residues" evidence="1">
    <location>
        <begin position="40"/>
        <end position="53"/>
    </location>
</feature>
<feature type="region of interest" description="Disordered" evidence="1">
    <location>
        <begin position="1"/>
        <end position="55"/>
    </location>
</feature>
<sequence>MKVKCSENRAGPAGSTGKPGTDPLSASVHMRKPVGIRSVKNHEPVKPDRKWSDLGRISKPLNQSLHRFSDRQKAGGVLVWFNRPIPVGSTVQQRLLKRRFRVMNRTKTGRVPVRFNRPVFGRFDGSTTVIEKAVSCDESDHRKPAGSRFGLTVRFSAGSTVQQQLLKRQFRVMNRTMTMVGSPLNRFDRPIRSDFQNYDLNSCLQ</sequence>
<accession>A0ABU6S6H4</accession>
<evidence type="ECO:0000313" key="3">
    <source>
        <dbReference type="Proteomes" id="UP001341840"/>
    </source>
</evidence>
<proteinExistence type="predicted"/>
<keyword evidence="3" id="KW-1185">Reference proteome</keyword>
<dbReference type="EMBL" id="JASCZI010060453">
    <property type="protein sequence ID" value="MED6131897.1"/>
    <property type="molecule type" value="Genomic_DNA"/>
</dbReference>
<evidence type="ECO:0000256" key="1">
    <source>
        <dbReference type="SAM" id="MobiDB-lite"/>
    </source>
</evidence>
<name>A0ABU6S6H4_9FABA</name>
<reference evidence="2 3" key="1">
    <citation type="journal article" date="2023" name="Plants (Basel)">
        <title>Bridging the Gap: Combining Genomics and Transcriptomics Approaches to Understand Stylosanthes scabra, an Orphan Legume from the Brazilian Caatinga.</title>
        <authorList>
            <person name="Ferreira-Neto J.R.C."/>
            <person name="da Silva M.D."/>
            <person name="Binneck E."/>
            <person name="de Melo N.F."/>
            <person name="da Silva R.H."/>
            <person name="de Melo A.L.T.M."/>
            <person name="Pandolfi V."/>
            <person name="Bustamante F.O."/>
            <person name="Brasileiro-Vidal A.C."/>
            <person name="Benko-Iseppon A.M."/>
        </authorList>
    </citation>
    <scope>NUCLEOTIDE SEQUENCE [LARGE SCALE GENOMIC DNA]</scope>
    <source>
        <tissue evidence="2">Leaves</tissue>
    </source>
</reference>
<organism evidence="2 3">
    <name type="scientific">Stylosanthes scabra</name>
    <dbReference type="NCBI Taxonomy" id="79078"/>
    <lineage>
        <taxon>Eukaryota</taxon>
        <taxon>Viridiplantae</taxon>
        <taxon>Streptophyta</taxon>
        <taxon>Embryophyta</taxon>
        <taxon>Tracheophyta</taxon>
        <taxon>Spermatophyta</taxon>
        <taxon>Magnoliopsida</taxon>
        <taxon>eudicotyledons</taxon>
        <taxon>Gunneridae</taxon>
        <taxon>Pentapetalae</taxon>
        <taxon>rosids</taxon>
        <taxon>fabids</taxon>
        <taxon>Fabales</taxon>
        <taxon>Fabaceae</taxon>
        <taxon>Papilionoideae</taxon>
        <taxon>50 kb inversion clade</taxon>
        <taxon>dalbergioids sensu lato</taxon>
        <taxon>Dalbergieae</taxon>
        <taxon>Pterocarpus clade</taxon>
        <taxon>Stylosanthes</taxon>
    </lineage>
</organism>